<dbReference type="EMBL" id="MU854582">
    <property type="protein sequence ID" value="KAK4032711.1"/>
    <property type="molecule type" value="Genomic_DNA"/>
</dbReference>
<organism evidence="3 4">
    <name type="scientific">Parachaetomium inaequale</name>
    <dbReference type="NCBI Taxonomy" id="2588326"/>
    <lineage>
        <taxon>Eukaryota</taxon>
        <taxon>Fungi</taxon>
        <taxon>Dikarya</taxon>
        <taxon>Ascomycota</taxon>
        <taxon>Pezizomycotina</taxon>
        <taxon>Sordariomycetes</taxon>
        <taxon>Sordariomycetidae</taxon>
        <taxon>Sordariales</taxon>
        <taxon>Chaetomiaceae</taxon>
        <taxon>Parachaetomium</taxon>
    </lineage>
</organism>
<sequence length="468" mass="51062">MASIMGNSGDPFITTTSLAKPDQQTRRFIRSHVMRGKNAGKFRNTRQCPDPPTEPNPREKNAVGVLVSKARPEADEAAKTEGWTLVTPHKIASELSMFGFDGEMKPYALGLIYRAFTVVKPATYALQELASASPDDDGKLFCFANLTQHPGILHSTLFATHAFHDLAVGQAYGTVARLHLAKALGHLQKSLDDQQEAMGLSTMAIVTALAMAAVVAGDLHTATKHMDGLQRIVELRGGLQSLGLGSMIEHKARSIDIGLAMALGNDLRFTRDDDLSWSPQIAQDRTATRFPELDPAFPLHVRPDPRLLNVWADLRAFSKLVNDATARRSKVPAETASRLATSVPHRLLRLGREEEAHVSATQQHQRVPVTDEESASHVSASLHELLRLCMLAYAKMLLMKLPGIGRKMTFLADGLRGVLTAWEADLELGQARGVAERAAEAELVGAWAADLGRGEECAERVLVDRCRV</sequence>
<protein>
    <submittedName>
        <fullName evidence="3">Uncharacterized protein</fullName>
    </submittedName>
</protein>
<evidence type="ECO:0000256" key="2">
    <source>
        <dbReference type="SAM" id="MobiDB-lite"/>
    </source>
</evidence>
<dbReference type="Pfam" id="PF11951">
    <property type="entry name" value="Fungal_trans_2"/>
    <property type="match status" value="1"/>
</dbReference>
<proteinExistence type="predicted"/>
<dbReference type="AlphaFoldDB" id="A0AAN6SLF0"/>
<dbReference type="PANTHER" id="PTHR37540">
    <property type="entry name" value="TRANSCRIPTION FACTOR (ACR-2), PUTATIVE-RELATED-RELATED"/>
    <property type="match status" value="1"/>
</dbReference>
<feature type="region of interest" description="Disordered" evidence="2">
    <location>
        <begin position="39"/>
        <end position="60"/>
    </location>
</feature>
<evidence type="ECO:0000313" key="4">
    <source>
        <dbReference type="Proteomes" id="UP001303115"/>
    </source>
</evidence>
<dbReference type="PANTHER" id="PTHR37540:SF9">
    <property type="entry name" value="ZN(2)-C6 FUNGAL-TYPE DOMAIN-CONTAINING PROTEIN"/>
    <property type="match status" value="1"/>
</dbReference>
<reference evidence="4" key="1">
    <citation type="journal article" date="2023" name="Mol. Phylogenet. Evol.">
        <title>Genome-scale phylogeny and comparative genomics of the fungal order Sordariales.</title>
        <authorList>
            <person name="Hensen N."/>
            <person name="Bonometti L."/>
            <person name="Westerberg I."/>
            <person name="Brannstrom I.O."/>
            <person name="Guillou S."/>
            <person name="Cros-Aarteil S."/>
            <person name="Calhoun S."/>
            <person name="Haridas S."/>
            <person name="Kuo A."/>
            <person name="Mondo S."/>
            <person name="Pangilinan J."/>
            <person name="Riley R."/>
            <person name="LaButti K."/>
            <person name="Andreopoulos B."/>
            <person name="Lipzen A."/>
            <person name="Chen C."/>
            <person name="Yan M."/>
            <person name="Daum C."/>
            <person name="Ng V."/>
            <person name="Clum A."/>
            <person name="Steindorff A."/>
            <person name="Ohm R.A."/>
            <person name="Martin F."/>
            <person name="Silar P."/>
            <person name="Natvig D.O."/>
            <person name="Lalanne C."/>
            <person name="Gautier V."/>
            <person name="Ament-Velasquez S.L."/>
            <person name="Kruys A."/>
            <person name="Hutchinson M.I."/>
            <person name="Powell A.J."/>
            <person name="Barry K."/>
            <person name="Miller A.N."/>
            <person name="Grigoriev I.V."/>
            <person name="Debuchy R."/>
            <person name="Gladieux P."/>
            <person name="Hiltunen Thoren M."/>
            <person name="Johannesson H."/>
        </authorList>
    </citation>
    <scope>NUCLEOTIDE SEQUENCE [LARGE SCALE GENOMIC DNA]</scope>
    <source>
        <strain evidence="4">CBS 284.82</strain>
    </source>
</reference>
<evidence type="ECO:0000256" key="1">
    <source>
        <dbReference type="ARBA" id="ARBA00023242"/>
    </source>
</evidence>
<dbReference type="Proteomes" id="UP001303115">
    <property type="component" value="Unassembled WGS sequence"/>
</dbReference>
<evidence type="ECO:0000313" key="3">
    <source>
        <dbReference type="EMBL" id="KAK4032711.1"/>
    </source>
</evidence>
<dbReference type="InterPro" id="IPR021858">
    <property type="entry name" value="Fun_TF"/>
</dbReference>
<accession>A0AAN6SLF0</accession>
<name>A0AAN6SLF0_9PEZI</name>
<comment type="caution">
    <text evidence="3">The sequence shown here is derived from an EMBL/GenBank/DDBJ whole genome shotgun (WGS) entry which is preliminary data.</text>
</comment>
<keyword evidence="4" id="KW-1185">Reference proteome</keyword>
<keyword evidence="1" id="KW-0539">Nucleus</keyword>
<gene>
    <name evidence="3" type="ORF">C8A01DRAFT_50562</name>
</gene>
<feature type="region of interest" description="Disordered" evidence="2">
    <location>
        <begin position="1"/>
        <end position="23"/>
    </location>
</feature>